<dbReference type="OrthoDB" id="3634685at2"/>
<reference evidence="2" key="1">
    <citation type="journal article" date="2021" name="Curr. Microbiol.">
        <title>Complete genome of nocamycin-producing strain Saccharothrix syringae NRRL B-16468 reveals the biosynthetic potential for secondary metabolites.</title>
        <authorList>
            <person name="Mo X."/>
            <person name="Yang S."/>
        </authorList>
    </citation>
    <scope>NUCLEOTIDE SEQUENCE [LARGE SCALE GENOMIC DNA]</scope>
    <source>
        <strain evidence="2">ATCC 51364 / DSM 43886 / JCM 6844 / KCTC 9398 / NBRC 14523 / NRRL B-16468 / INA 2240</strain>
    </source>
</reference>
<organism evidence="1 2">
    <name type="scientific">Saccharothrix syringae</name>
    <name type="common">Nocardiopsis syringae</name>
    <dbReference type="NCBI Taxonomy" id="103733"/>
    <lineage>
        <taxon>Bacteria</taxon>
        <taxon>Bacillati</taxon>
        <taxon>Actinomycetota</taxon>
        <taxon>Actinomycetes</taxon>
        <taxon>Pseudonocardiales</taxon>
        <taxon>Pseudonocardiaceae</taxon>
        <taxon>Saccharothrix</taxon>
    </lineage>
</organism>
<sequence length="138" mass="14965">MRKVDLGDLYSRINSAAISFGACLVDDRGRIAGRHVLRSLDWSADTGLGSSVGANYVVLKPVPDGRLAIDSQFRIRLPASLLHYCDLSNGSLAFLVGIPEHNMLIVHPPVNVEEMVREFHEGQLKRTLGIQAGGSSRG</sequence>
<dbReference type="RefSeq" id="WP_033435558.1">
    <property type="nucleotide sequence ID" value="NZ_CP034550.1"/>
</dbReference>
<dbReference type="KEGG" id="ssyi:EKG83_27110"/>
<dbReference type="EMBL" id="CP034550">
    <property type="protein sequence ID" value="QFZ20589.1"/>
    <property type="molecule type" value="Genomic_DNA"/>
</dbReference>
<gene>
    <name evidence="1" type="ORF">EKG83_27110</name>
</gene>
<proteinExistence type="predicted"/>
<keyword evidence="2" id="KW-1185">Reference proteome</keyword>
<name>A0A5Q0H396_SACSY</name>
<evidence type="ECO:0000313" key="2">
    <source>
        <dbReference type="Proteomes" id="UP000325787"/>
    </source>
</evidence>
<accession>A0A5Q0H396</accession>
<dbReference type="PROSITE" id="PS51257">
    <property type="entry name" value="PROKAR_LIPOPROTEIN"/>
    <property type="match status" value="1"/>
</dbReference>
<dbReference type="AlphaFoldDB" id="A0A5Q0H396"/>
<evidence type="ECO:0000313" key="1">
    <source>
        <dbReference type="EMBL" id="QFZ20589.1"/>
    </source>
</evidence>
<protein>
    <submittedName>
        <fullName evidence="1">Uncharacterized protein</fullName>
    </submittedName>
</protein>
<dbReference type="Proteomes" id="UP000325787">
    <property type="component" value="Chromosome"/>
</dbReference>